<keyword evidence="3" id="KW-1185">Reference proteome</keyword>
<gene>
    <name evidence="2" type="ORF">M0R89_00710</name>
</gene>
<keyword evidence="1" id="KW-1133">Transmembrane helix</keyword>
<evidence type="ECO:0000313" key="3">
    <source>
        <dbReference type="Proteomes" id="UP000830729"/>
    </source>
</evidence>
<keyword evidence="1" id="KW-0812">Transmembrane</keyword>
<feature type="transmembrane region" description="Helical" evidence="1">
    <location>
        <begin position="49"/>
        <end position="68"/>
    </location>
</feature>
<reference evidence="2 3" key="1">
    <citation type="submission" date="2022-04" db="EMBL/GenBank/DDBJ databases">
        <title>Diverse halophilic archaea isolated from saline environments.</title>
        <authorList>
            <person name="Cui H.-L."/>
        </authorList>
    </citation>
    <scope>NUCLEOTIDE SEQUENCE [LARGE SCALE GENOMIC DNA]</scope>
    <source>
        <strain evidence="2 3">XZYJT49</strain>
    </source>
</reference>
<evidence type="ECO:0000256" key="1">
    <source>
        <dbReference type="SAM" id="Phobius"/>
    </source>
</evidence>
<dbReference type="KEGG" id="halx:M0R89_00710"/>
<sequence>MVLGYGKHFLERFLPALGLNLVVSVGLDQFIRRGWIIVTFECVVEVTKLFARVAVLLLVFSSTVTYLLSLSLRLASLFVVRLLVSALIVVCHPPP</sequence>
<accession>A0A8U0HU66</accession>
<dbReference type="Proteomes" id="UP000830729">
    <property type="component" value="Chromosome"/>
</dbReference>
<dbReference type="AlphaFoldDB" id="A0A8U0HU66"/>
<name>A0A8U0HU66_9EURY</name>
<organism evidence="2 3">
    <name type="scientific">Halorussus limi</name>
    <dbReference type="NCBI Taxonomy" id="2938695"/>
    <lineage>
        <taxon>Archaea</taxon>
        <taxon>Methanobacteriati</taxon>
        <taxon>Methanobacteriota</taxon>
        <taxon>Stenosarchaea group</taxon>
        <taxon>Halobacteria</taxon>
        <taxon>Halobacteriales</taxon>
        <taxon>Haladaptataceae</taxon>
        <taxon>Halorussus</taxon>
    </lineage>
</organism>
<proteinExistence type="predicted"/>
<keyword evidence="1" id="KW-0472">Membrane</keyword>
<dbReference type="EMBL" id="CP096659">
    <property type="protein sequence ID" value="UPV74605.1"/>
    <property type="molecule type" value="Genomic_DNA"/>
</dbReference>
<protein>
    <submittedName>
        <fullName evidence="2">Uncharacterized protein</fullName>
    </submittedName>
</protein>
<evidence type="ECO:0000313" key="2">
    <source>
        <dbReference type="EMBL" id="UPV74605.1"/>
    </source>
</evidence>